<feature type="region of interest" description="Disordered" evidence="1">
    <location>
        <begin position="373"/>
        <end position="395"/>
    </location>
</feature>
<proteinExistence type="predicted"/>
<feature type="region of interest" description="Disordered" evidence="1">
    <location>
        <begin position="1"/>
        <end position="39"/>
    </location>
</feature>
<gene>
    <name evidence="2" type="ORF">C8F04DRAFT_1110026</name>
</gene>
<evidence type="ECO:0000313" key="3">
    <source>
        <dbReference type="Proteomes" id="UP001218188"/>
    </source>
</evidence>
<comment type="caution">
    <text evidence="2">The sequence shown here is derived from an EMBL/GenBank/DDBJ whole genome shotgun (WGS) entry which is preliminary data.</text>
</comment>
<dbReference type="EMBL" id="JARJCM010000080">
    <property type="protein sequence ID" value="KAJ7031624.1"/>
    <property type="molecule type" value="Genomic_DNA"/>
</dbReference>
<evidence type="ECO:0008006" key="4">
    <source>
        <dbReference type="Google" id="ProtNLM"/>
    </source>
</evidence>
<feature type="region of interest" description="Disordered" evidence="1">
    <location>
        <begin position="1132"/>
        <end position="1155"/>
    </location>
</feature>
<name>A0AAD6SPE8_9AGAR</name>
<feature type="compositionally biased region" description="Basic residues" evidence="1">
    <location>
        <begin position="1"/>
        <end position="17"/>
    </location>
</feature>
<reference evidence="2" key="1">
    <citation type="submission" date="2023-03" db="EMBL/GenBank/DDBJ databases">
        <title>Massive genome expansion in bonnet fungi (Mycena s.s.) driven by repeated elements and novel gene families across ecological guilds.</title>
        <authorList>
            <consortium name="Lawrence Berkeley National Laboratory"/>
            <person name="Harder C.B."/>
            <person name="Miyauchi S."/>
            <person name="Viragh M."/>
            <person name="Kuo A."/>
            <person name="Thoen E."/>
            <person name="Andreopoulos B."/>
            <person name="Lu D."/>
            <person name="Skrede I."/>
            <person name="Drula E."/>
            <person name="Henrissat B."/>
            <person name="Morin E."/>
            <person name="Kohler A."/>
            <person name="Barry K."/>
            <person name="LaButti K."/>
            <person name="Morin E."/>
            <person name="Salamov A."/>
            <person name="Lipzen A."/>
            <person name="Mereny Z."/>
            <person name="Hegedus B."/>
            <person name="Baldrian P."/>
            <person name="Stursova M."/>
            <person name="Weitz H."/>
            <person name="Taylor A."/>
            <person name="Grigoriev I.V."/>
            <person name="Nagy L.G."/>
            <person name="Martin F."/>
            <person name="Kauserud H."/>
        </authorList>
    </citation>
    <scope>NUCLEOTIDE SEQUENCE</scope>
    <source>
        <strain evidence="2">CBHHK200</strain>
    </source>
</reference>
<dbReference type="Proteomes" id="UP001218188">
    <property type="component" value="Unassembled WGS sequence"/>
</dbReference>
<dbReference type="InterPro" id="IPR018247">
    <property type="entry name" value="EF_Hand_1_Ca_BS"/>
</dbReference>
<protein>
    <recommendedName>
        <fullName evidence="4">Vacuolar protein sorting-associated protein 13 second N-terminal domain-containing protein</fullName>
    </recommendedName>
</protein>
<sequence>MPKLLKRLSNKALRKRTQSTSSSSTDVQVEVPPLPPKTATDASFVIPNALPNGSTLSPSGPVPNGALYPPPQLPRPLIAASGNGNAIPQDDFFSKDMEAAWASATTDPKASKVDKALQIMENGVAGAMVDEAKGNSIVTTIKTGLETVGGLEAIEHGINAFMEGMPVLMNALDEVAKLHPFIGVAVMAFKAVWALEQKRRDNDRKILALHMEMKEMMGVLIQLKNVQDAEAVAPDGSTIKGRMQVIIQGTADDIKACGNACDTYSKKKLIVKVFKGPIWEGRLVKFVGAFTKRRSEFEFAMAAHTAVGVDEANRALKTVDQTTQEMNAKMDMMLKMFQQFVTPEQKEMDRQIQQRGGLAVLNNDKALKELNDYENKSNPQGTAATHGGKMAKPSDWQDLKDDLHADPDVAMKENMTVFTRKFEIQKRQIIDELTRVVERQGDRIISAVNAGPHDKIIDPNVHIIWKEMGWRGSVKARHFVMALRDHFQEDHPQHTDGDENDHAAIAIDKEDEWALEYISILRLQAISEAWDDDASGFVTVAEVNTFTTMRPLDWSLPRWIAYWAVGQHQTMQLYVNKILNLLTKMFAILPNILPVNKSSVNAYLEDVYQGVYTLAASVNACNVDEPLQAKFKSFVESEETRLRANLEAIQYDIDTSDTLELITGAGRIDRYLLPVFYLLLERHFEIFRLCQTRIVHRDELWDATDTLQWVGDAVQVRVEELQTIFKQQKVDLKQQFKSFAFGLYEYMNEPNLLWDAKLVQEAEFPEYIYDDSVEAKDIDAEKITNYPLDQEPLDYDAYAPPKTEPEGLEAELDGAAPKTLEAVAGMLGTWNGFLFWPTTGGMISMDLKPSSTQGEVQIFTASGRSNQSDFNIMGECRVGDEPGTVSFSWKRSFPARFSTQYCVGTWSAATDTLSGKYGLDEDPATHGGSFVFKRLTPEHTCFIPAPADLEANKAKALWAFAIGAVRYDIRRSRWSWSFFKERRDTRKSFIELYVRSTKFGPPMTNEDWAEFSRLKKTLTSADSRFIYSLAQNQIRATTDHSASCDNCEGNIGGARITCLVCQVKDTFNTVDFCSTPGCIDNRCKRDDMPKPHLPHHDLMKVQRVVHTRQFGETYRNAKAALKQARTFFKSPQAGVEDAESEADTDDETGHAPSAKRLSRIPTLAVSIPHRRPTSVLLPMSAVSVAQSQVPDPVPSGPACRVCTKPVSQPCWYCVQCAEESFICWDCDLKGAEVVKFGDHDFHTHDLVRVQELEEERDLSVEERLGELEERFTKHEKAMDERMGRMQAAVDGRMEKVEKLLEQLLLKLGAP</sequence>
<dbReference type="PROSITE" id="PS00018">
    <property type="entry name" value="EF_HAND_1"/>
    <property type="match status" value="1"/>
</dbReference>
<evidence type="ECO:0000256" key="1">
    <source>
        <dbReference type="SAM" id="MobiDB-lite"/>
    </source>
</evidence>
<accession>A0AAD6SPE8</accession>
<organism evidence="2 3">
    <name type="scientific">Mycena alexandri</name>
    <dbReference type="NCBI Taxonomy" id="1745969"/>
    <lineage>
        <taxon>Eukaryota</taxon>
        <taxon>Fungi</taxon>
        <taxon>Dikarya</taxon>
        <taxon>Basidiomycota</taxon>
        <taxon>Agaricomycotina</taxon>
        <taxon>Agaricomycetes</taxon>
        <taxon>Agaricomycetidae</taxon>
        <taxon>Agaricales</taxon>
        <taxon>Marasmiineae</taxon>
        <taxon>Mycenaceae</taxon>
        <taxon>Mycena</taxon>
    </lineage>
</organism>
<evidence type="ECO:0000313" key="2">
    <source>
        <dbReference type="EMBL" id="KAJ7031624.1"/>
    </source>
</evidence>
<keyword evidence="3" id="KW-1185">Reference proteome</keyword>
<feature type="compositionally biased region" description="Acidic residues" evidence="1">
    <location>
        <begin position="1136"/>
        <end position="1146"/>
    </location>
</feature>